<evidence type="ECO:0000256" key="2">
    <source>
        <dbReference type="SAM" id="MobiDB-lite"/>
    </source>
</evidence>
<dbReference type="GO" id="GO:0009793">
    <property type="term" value="P:embryo development ending in seed dormancy"/>
    <property type="evidence" value="ECO:0007669"/>
    <property type="project" value="InterPro"/>
</dbReference>
<comment type="similarity">
    <text evidence="1">Belongs to the LEA type 1 family.</text>
</comment>
<accession>A0A6A4LY39</accession>
<gene>
    <name evidence="3" type="ORF">C3L33_02099</name>
</gene>
<evidence type="ECO:0000313" key="4">
    <source>
        <dbReference type="Proteomes" id="UP000428333"/>
    </source>
</evidence>
<dbReference type="AlphaFoldDB" id="A0A6A4LY39"/>
<protein>
    <submittedName>
        <fullName evidence="3">Uncharacterized protein</fullName>
    </submittedName>
</protein>
<sequence>MQGAKETASNVAASAKSGLEKAEATAQEKVEKTKTRDPVEKEMARERKEERVTQAELDKQEARGHTGTHDYTATGTGTGAPDYLTGDPGYTTGVQPTHRQTEGVVGSQNPPGEYTGTGRTGVGHPDQREGTGGAYDDRGGY</sequence>
<name>A0A6A4LY39_9ERIC</name>
<organism evidence="3 4">
    <name type="scientific">Rhododendron williamsianum</name>
    <dbReference type="NCBI Taxonomy" id="262921"/>
    <lineage>
        <taxon>Eukaryota</taxon>
        <taxon>Viridiplantae</taxon>
        <taxon>Streptophyta</taxon>
        <taxon>Embryophyta</taxon>
        <taxon>Tracheophyta</taxon>
        <taxon>Spermatophyta</taxon>
        <taxon>Magnoliopsida</taxon>
        <taxon>eudicotyledons</taxon>
        <taxon>Gunneridae</taxon>
        <taxon>Pentapetalae</taxon>
        <taxon>asterids</taxon>
        <taxon>Ericales</taxon>
        <taxon>Ericaceae</taxon>
        <taxon>Ericoideae</taxon>
        <taxon>Rhodoreae</taxon>
        <taxon>Rhododendron</taxon>
    </lineage>
</organism>
<dbReference type="PANTHER" id="PTHR33493">
    <property type="entry name" value="LATE EMBRYOGENESIS ABUNDANT PROTEIN 6-RELATED"/>
    <property type="match status" value="1"/>
</dbReference>
<proteinExistence type="inferred from homology"/>
<feature type="compositionally biased region" description="Basic and acidic residues" evidence="2">
    <location>
        <begin position="125"/>
        <end position="141"/>
    </location>
</feature>
<feature type="region of interest" description="Disordered" evidence="2">
    <location>
        <begin position="1"/>
        <end position="141"/>
    </location>
</feature>
<dbReference type="EMBL" id="QEFC01000211">
    <property type="protein sequence ID" value="KAE9465976.1"/>
    <property type="molecule type" value="Genomic_DNA"/>
</dbReference>
<dbReference type="PANTHER" id="PTHR33493:SF31">
    <property type="entry name" value="LATE EMBRYOGENESIS ABUNDANT PROTEIN D-113"/>
    <property type="match status" value="1"/>
</dbReference>
<dbReference type="InterPro" id="IPR005513">
    <property type="entry name" value="LEA_1"/>
</dbReference>
<dbReference type="Pfam" id="PF03760">
    <property type="entry name" value="LEA_1"/>
    <property type="match status" value="1"/>
</dbReference>
<dbReference type="Proteomes" id="UP000428333">
    <property type="component" value="Linkage Group LG02"/>
</dbReference>
<evidence type="ECO:0000256" key="1">
    <source>
        <dbReference type="ARBA" id="ARBA00010975"/>
    </source>
</evidence>
<reference evidence="3 4" key="1">
    <citation type="journal article" date="2019" name="Genome Biol. Evol.">
        <title>The Rhododendron genome and chromosomal organization provide insight into shared whole-genome duplications across the heath family (Ericaceae).</title>
        <authorList>
            <person name="Soza V.L."/>
            <person name="Lindsley D."/>
            <person name="Waalkes A."/>
            <person name="Ramage E."/>
            <person name="Patwardhan R.P."/>
            <person name="Burton J.N."/>
            <person name="Adey A."/>
            <person name="Kumar A."/>
            <person name="Qiu R."/>
            <person name="Shendure J."/>
            <person name="Hall B."/>
        </authorList>
    </citation>
    <scope>NUCLEOTIDE SEQUENCE [LARGE SCALE GENOMIC DNA]</scope>
    <source>
        <strain evidence="3">RSF 1966-606</strain>
    </source>
</reference>
<keyword evidence="4" id="KW-1185">Reference proteome</keyword>
<dbReference type="OrthoDB" id="758082at2759"/>
<feature type="non-terminal residue" evidence="3">
    <location>
        <position position="1"/>
    </location>
</feature>
<evidence type="ECO:0000313" key="3">
    <source>
        <dbReference type="EMBL" id="KAE9465976.1"/>
    </source>
</evidence>
<comment type="caution">
    <text evidence="3">The sequence shown here is derived from an EMBL/GenBank/DDBJ whole genome shotgun (WGS) entry which is preliminary data.</text>
</comment>
<feature type="compositionally biased region" description="Basic and acidic residues" evidence="2">
    <location>
        <begin position="18"/>
        <end position="68"/>
    </location>
</feature>